<dbReference type="GO" id="GO:0016020">
    <property type="term" value="C:membrane"/>
    <property type="evidence" value="ECO:0007669"/>
    <property type="project" value="InterPro"/>
</dbReference>
<feature type="transmembrane region" description="Helical" evidence="1">
    <location>
        <begin position="130"/>
        <end position="146"/>
    </location>
</feature>
<dbReference type="GO" id="GO:0008654">
    <property type="term" value="P:phospholipid biosynthetic process"/>
    <property type="evidence" value="ECO:0007669"/>
    <property type="project" value="InterPro"/>
</dbReference>
<organism evidence="2">
    <name type="scientific">termite gut metagenome</name>
    <dbReference type="NCBI Taxonomy" id="433724"/>
    <lineage>
        <taxon>unclassified sequences</taxon>
        <taxon>metagenomes</taxon>
        <taxon>organismal metagenomes</taxon>
    </lineage>
</organism>
<proteinExistence type="predicted"/>
<evidence type="ECO:0000256" key="1">
    <source>
        <dbReference type="SAM" id="Phobius"/>
    </source>
</evidence>
<dbReference type="Gene3D" id="1.20.120.1760">
    <property type="match status" value="1"/>
</dbReference>
<dbReference type="InterPro" id="IPR043130">
    <property type="entry name" value="CDP-OH_PTrfase_TM_dom"/>
</dbReference>
<sequence length="309" mass="36396">MSQKKLKPSLESTLKSADTEETIDLLFYRPIGYRWALFFNKFDVSPNAVTIASIFLGVAAGIMFYFDNLIYNTIGIFLLIWANTYDSADGQLARMSGKKSEIGRVLDGLAGDFWFFSIYFFICLRLHSEWSYWIWVMAALSGFFHGRQAAMADYYRNVHLFFLKGKSESEMERSESRQALFHSLPWKGNIIYKLYHYFYRNYTISQETLSPKFQRFFILMRKCYGEEIPQPLADDFRKASKPLMKYTNILSFNTRVMVLFVGIFTGQPWIYFVFELTVLNGLLIYMIVRHEAFSNRLYFQLQKQFGCEK</sequence>
<keyword evidence="1" id="KW-0812">Transmembrane</keyword>
<accession>A0A5J4RL02</accession>
<feature type="transmembrane region" description="Helical" evidence="1">
    <location>
        <begin position="246"/>
        <end position="263"/>
    </location>
</feature>
<gene>
    <name evidence="2" type="ORF">EZS27_017416</name>
</gene>
<feature type="transmembrane region" description="Helical" evidence="1">
    <location>
        <begin position="105"/>
        <end position="124"/>
    </location>
</feature>
<keyword evidence="1" id="KW-1133">Transmembrane helix</keyword>
<keyword evidence="1" id="KW-0472">Membrane</keyword>
<dbReference type="Pfam" id="PF01066">
    <property type="entry name" value="CDP-OH_P_transf"/>
    <property type="match status" value="1"/>
</dbReference>
<reference evidence="2" key="1">
    <citation type="submission" date="2019-03" db="EMBL/GenBank/DDBJ databases">
        <title>Single cell metagenomics reveals metabolic interactions within the superorganism composed of flagellate Streblomastix strix and complex community of Bacteroidetes bacteria on its surface.</title>
        <authorList>
            <person name="Treitli S.C."/>
            <person name="Kolisko M."/>
            <person name="Husnik F."/>
            <person name="Keeling P."/>
            <person name="Hampl V."/>
        </authorList>
    </citation>
    <scope>NUCLEOTIDE SEQUENCE</scope>
    <source>
        <strain evidence="2">STM</strain>
    </source>
</reference>
<comment type="caution">
    <text evidence="2">The sequence shown here is derived from an EMBL/GenBank/DDBJ whole genome shotgun (WGS) entry which is preliminary data.</text>
</comment>
<name>A0A5J4RL02_9ZZZZ</name>
<dbReference type="AlphaFoldDB" id="A0A5J4RL02"/>
<protein>
    <recommendedName>
        <fullName evidence="3">CDP-alcohol phosphatidyltransferase</fullName>
    </recommendedName>
</protein>
<dbReference type="EMBL" id="SNRY01001018">
    <property type="protein sequence ID" value="KAA6334254.1"/>
    <property type="molecule type" value="Genomic_DNA"/>
</dbReference>
<dbReference type="GO" id="GO:0016780">
    <property type="term" value="F:phosphotransferase activity, for other substituted phosphate groups"/>
    <property type="evidence" value="ECO:0007669"/>
    <property type="project" value="InterPro"/>
</dbReference>
<feature type="transmembrane region" description="Helical" evidence="1">
    <location>
        <begin position="269"/>
        <end position="288"/>
    </location>
</feature>
<evidence type="ECO:0008006" key="3">
    <source>
        <dbReference type="Google" id="ProtNLM"/>
    </source>
</evidence>
<evidence type="ECO:0000313" key="2">
    <source>
        <dbReference type="EMBL" id="KAA6334254.1"/>
    </source>
</evidence>
<dbReference type="InterPro" id="IPR000462">
    <property type="entry name" value="CDP-OH_P_trans"/>
</dbReference>
<feature type="transmembrane region" description="Helical" evidence="1">
    <location>
        <begin position="69"/>
        <end position="85"/>
    </location>
</feature>